<name>A0A814RX48_9BILA</name>
<dbReference type="Proteomes" id="UP000663845">
    <property type="component" value="Unassembled WGS sequence"/>
</dbReference>
<dbReference type="AlphaFoldDB" id="A0A814RX48"/>
<protein>
    <submittedName>
        <fullName evidence="1">Uncharacterized protein</fullName>
    </submittedName>
</protein>
<reference evidence="1" key="1">
    <citation type="submission" date="2021-02" db="EMBL/GenBank/DDBJ databases">
        <authorList>
            <person name="Nowell W R."/>
        </authorList>
    </citation>
    <scope>NUCLEOTIDE SEQUENCE</scope>
</reference>
<dbReference type="EMBL" id="CAJNOG010000277">
    <property type="protein sequence ID" value="CAF1139113.1"/>
    <property type="molecule type" value="Genomic_DNA"/>
</dbReference>
<gene>
    <name evidence="1" type="ORF">JYZ213_LOCUS23453</name>
</gene>
<comment type="caution">
    <text evidence="1">The sequence shown here is derived from an EMBL/GenBank/DDBJ whole genome shotgun (WGS) entry which is preliminary data.</text>
</comment>
<accession>A0A814RX48</accession>
<proteinExistence type="predicted"/>
<feature type="non-terminal residue" evidence="1">
    <location>
        <position position="1"/>
    </location>
</feature>
<evidence type="ECO:0000313" key="1">
    <source>
        <dbReference type="EMBL" id="CAF1139113.1"/>
    </source>
</evidence>
<evidence type="ECO:0000313" key="2">
    <source>
        <dbReference type="Proteomes" id="UP000663845"/>
    </source>
</evidence>
<sequence length="262" mass="30637">YTLAMSVCLSHINEYSLTCCSSIHDIPSEINAATHSAVSDTCLLLVNNGADRLFLFDLSLLSFQRNDISWPSDTYGLIRDICWAKYINSFLILGEDVLCSYSPISNQLIILLNSPSFNDRFWSLAVLGCDTYILYRCDTLYRYCLPSWALTRSWSRTDLINTENKDQFIEQIRANSFSGIIALLIRLKYNRQWRIDLFDRTMRKLYSGESIRMASTYPTIILQPYGQHGQWTLMNENYIWILNAKARFIERYFRELKEKMIQ</sequence>
<organism evidence="1 2">
    <name type="scientific">Adineta steineri</name>
    <dbReference type="NCBI Taxonomy" id="433720"/>
    <lineage>
        <taxon>Eukaryota</taxon>
        <taxon>Metazoa</taxon>
        <taxon>Spiralia</taxon>
        <taxon>Gnathifera</taxon>
        <taxon>Rotifera</taxon>
        <taxon>Eurotatoria</taxon>
        <taxon>Bdelloidea</taxon>
        <taxon>Adinetida</taxon>
        <taxon>Adinetidae</taxon>
        <taxon>Adineta</taxon>
    </lineage>
</organism>